<dbReference type="InterPro" id="IPR035595">
    <property type="entry name" value="UDP_glycos_trans_CS"/>
</dbReference>
<dbReference type="InterPro" id="IPR002156">
    <property type="entry name" value="RNaseH_domain"/>
</dbReference>
<keyword evidence="3" id="KW-0328">Glycosyltransferase</keyword>
<dbReference type="Gene3D" id="3.40.50.2000">
    <property type="entry name" value="Glycogen Phosphorylase B"/>
    <property type="match status" value="1"/>
</dbReference>
<keyword evidence="2 3" id="KW-0808">Transferase</keyword>
<evidence type="ECO:0000256" key="1">
    <source>
        <dbReference type="ARBA" id="ARBA00009995"/>
    </source>
</evidence>
<feature type="domain" description="RNase H type-1" evidence="4">
    <location>
        <begin position="179"/>
        <end position="300"/>
    </location>
</feature>
<dbReference type="InterPro" id="IPR012337">
    <property type="entry name" value="RNaseH-like_sf"/>
</dbReference>
<dbReference type="Pfam" id="PF13456">
    <property type="entry name" value="RVT_3"/>
    <property type="match status" value="1"/>
</dbReference>
<dbReference type="InterPro" id="IPR036397">
    <property type="entry name" value="RNaseH_sf"/>
</dbReference>
<protein>
    <submittedName>
        <fullName evidence="5">Hydroquinone glucosyltransferase-like</fullName>
    </submittedName>
</protein>
<dbReference type="Pfam" id="PF00201">
    <property type="entry name" value="UDPGT"/>
    <property type="match status" value="1"/>
</dbReference>
<dbReference type="InterPro" id="IPR002213">
    <property type="entry name" value="UDP_glucos_trans"/>
</dbReference>
<reference evidence="5" key="1">
    <citation type="submission" date="2020-09" db="EMBL/GenBank/DDBJ databases">
        <title>Genome-Enabled Discovery of Anthraquinone Biosynthesis in Senna tora.</title>
        <authorList>
            <person name="Kang S.-H."/>
            <person name="Pandey R.P."/>
            <person name="Lee C.-M."/>
            <person name="Sim J.-S."/>
            <person name="Jeong J.-T."/>
            <person name="Choi B.-S."/>
            <person name="Jung M."/>
            <person name="Ginzburg D."/>
            <person name="Zhao K."/>
            <person name="Won S.Y."/>
            <person name="Oh T.-J."/>
            <person name="Yu Y."/>
            <person name="Kim N.-H."/>
            <person name="Lee O.R."/>
            <person name="Lee T.-H."/>
            <person name="Bashyal P."/>
            <person name="Kim T.-S."/>
            <person name="Lee W.-H."/>
            <person name="Kawkins C."/>
            <person name="Kim C.-K."/>
            <person name="Kim J.S."/>
            <person name="Ahn B.O."/>
            <person name="Rhee S.Y."/>
            <person name="Sohng J.K."/>
        </authorList>
    </citation>
    <scope>NUCLEOTIDE SEQUENCE</scope>
    <source>
        <tissue evidence="5">Leaf</tissue>
    </source>
</reference>
<evidence type="ECO:0000256" key="3">
    <source>
        <dbReference type="RuleBase" id="RU003718"/>
    </source>
</evidence>
<evidence type="ECO:0000313" key="5">
    <source>
        <dbReference type="EMBL" id="KAF7820033.1"/>
    </source>
</evidence>
<dbReference type="PROSITE" id="PS00375">
    <property type="entry name" value="UDPGT"/>
    <property type="match status" value="1"/>
</dbReference>
<dbReference type="Gene3D" id="3.30.420.10">
    <property type="entry name" value="Ribonuclease H-like superfamily/Ribonuclease H"/>
    <property type="match status" value="1"/>
</dbReference>
<evidence type="ECO:0000259" key="4">
    <source>
        <dbReference type="Pfam" id="PF13456"/>
    </source>
</evidence>
<dbReference type="CDD" id="cd03784">
    <property type="entry name" value="GT1_Gtf-like"/>
    <property type="match status" value="1"/>
</dbReference>
<evidence type="ECO:0000313" key="6">
    <source>
        <dbReference type="Proteomes" id="UP000634136"/>
    </source>
</evidence>
<evidence type="ECO:0000256" key="2">
    <source>
        <dbReference type="ARBA" id="ARBA00022679"/>
    </source>
</evidence>
<gene>
    <name evidence="5" type="ORF">G2W53_025488</name>
</gene>
<comment type="caution">
    <text evidence="5">The sequence shown here is derived from an EMBL/GenBank/DDBJ whole genome shotgun (WGS) entry which is preliminary data.</text>
</comment>
<keyword evidence="6" id="KW-1185">Reference proteome</keyword>
<dbReference type="AlphaFoldDB" id="A0A834TD70"/>
<dbReference type="EMBL" id="JAAIUW010000008">
    <property type="protein sequence ID" value="KAF7820033.1"/>
    <property type="molecule type" value="Genomic_DNA"/>
</dbReference>
<dbReference type="SUPFAM" id="SSF53098">
    <property type="entry name" value="Ribonuclease H-like"/>
    <property type="match status" value="1"/>
</dbReference>
<dbReference type="PANTHER" id="PTHR48045:SF11">
    <property type="entry name" value="UDP-GLYCOSYLTRANSFERASE 72B1"/>
    <property type="match status" value="1"/>
</dbReference>
<comment type="similarity">
    <text evidence="1 3">Belongs to the UDP-glycosyltransferase family.</text>
</comment>
<dbReference type="CDD" id="cd06222">
    <property type="entry name" value="RNase_H_like"/>
    <property type="match status" value="1"/>
</dbReference>
<dbReference type="GO" id="GO:0004523">
    <property type="term" value="F:RNA-DNA hybrid ribonuclease activity"/>
    <property type="evidence" value="ECO:0007669"/>
    <property type="project" value="InterPro"/>
</dbReference>
<dbReference type="Proteomes" id="UP000634136">
    <property type="component" value="Unassembled WGS sequence"/>
</dbReference>
<organism evidence="5 6">
    <name type="scientific">Senna tora</name>
    <dbReference type="NCBI Taxonomy" id="362788"/>
    <lineage>
        <taxon>Eukaryota</taxon>
        <taxon>Viridiplantae</taxon>
        <taxon>Streptophyta</taxon>
        <taxon>Embryophyta</taxon>
        <taxon>Tracheophyta</taxon>
        <taxon>Spermatophyta</taxon>
        <taxon>Magnoliopsida</taxon>
        <taxon>eudicotyledons</taxon>
        <taxon>Gunneridae</taxon>
        <taxon>Pentapetalae</taxon>
        <taxon>rosids</taxon>
        <taxon>fabids</taxon>
        <taxon>Fabales</taxon>
        <taxon>Fabaceae</taxon>
        <taxon>Caesalpinioideae</taxon>
        <taxon>Cassia clade</taxon>
        <taxon>Senna</taxon>
    </lineage>
</organism>
<dbReference type="GO" id="GO:0003676">
    <property type="term" value="F:nucleic acid binding"/>
    <property type="evidence" value="ECO:0007669"/>
    <property type="project" value="InterPro"/>
</dbReference>
<dbReference type="PANTHER" id="PTHR48045">
    <property type="entry name" value="UDP-GLYCOSYLTRANSFERASE 72B1"/>
    <property type="match status" value="1"/>
</dbReference>
<dbReference type="GO" id="GO:0008194">
    <property type="term" value="F:UDP-glycosyltransferase activity"/>
    <property type="evidence" value="ECO:0007669"/>
    <property type="project" value="InterPro"/>
</dbReference>
<sequence>MRAPSNSVILGLDHASDDEDPLQFLPEGFLERTKEQGLVVPLWVPQIPILHHSSIGGFLSHCGWNSVIESVQYGVPVIAWPLFAEQRLNAALVTNGLKVALWPKVNENGLVERQEISNVIKKLMEGEEGREIHKRLKFLKDAAANAVKDDELPEEPHRIILHHAKTFVQAWAEELYNINVDRAVCNQTKTSSCGGLLRDHMGKWMCGYMANLGLSNVLTAELWGIYHGLKVAWDRGFKKVIIVESDSSLAVNQILGKFIGGGSVHPITQSIKSLLLCSCEVEIKYIPRSSNMCADGIAKKGLS</sequence>
<dbReference type="FunFam" id="3.40.50.2000:FF:000056">
    <property type="entry name" value="Glycosyltransferase"/>
    <property type="match status" value="1"/>
</dbReference>
<dbReference type="InterPro" id="IPR044730">
    <property type="entry name" value="RNase_H-like_dom_plant"/>
</dbReference>
<dbReference type="OrthoDB" id="5835829at2759"/>
<proteinExistence type="inferred from homology"/>
<name>A0A834TD70_9FABA</name>
<accession>A0A834TD70</accession>
<dbReference type="SUPFAM" id="SSF53756">
    <property type="entry name" value="UDP-Glycosyltransferase/glycogen phosphorylase"/>
    <property type="match status" value="1"/>
</dbReference>